<dbReference type="EMBL" id="VUMU01000005">
    <property type="protein sequence ID" value="MST57840.1"/>
    <property type="molecule type" value="Genomic_DNA"/>
</dbReference>
<feature type="transmembrane region" description="Helical" evidence="1">
    <location>
        <begin position="398"/>
        <end position="424"/>
    </location>
</feature>
<feature type="transmembrane region" description="Helical" evidence="1">
    <location>
        <begin position="36"/>
        <end position="58"/>
    </location>
</feature>
<protein>
    <submittedName>
        <fullName evidence="2">Uncharacterized protein</fullName>
    </submittedName>
</protein>
<keyword evidence="1" id="KW-0812">Transmembrane</keyword>
<dbReference type="RefSeq" id="WP_154495973.1">
    <property type="nucleotide sequence ID" value="NZ_VUMU01000005.1"/>
</dbReference>
<dbReference type="Proteomes" id="UP000476055">
    <property type="component" value="Unassembled WGS sequence"/>
</dbReference>
<feature type="transmembrane region" description="Helical" evidence="1">
    <location>
        <begin position="70"/>
        <end position="88"/>
    </location>
</feature>
<comment type="caution">
    <text evidence="2">The sequence shown here is derived from an EMBL/GenBank/DDBJ whole genome shotgun (WGS) entry which is preliminary data.</text>
</comment>
<keyword evidence="1" id="KW-0472">Membrane</keyword>
<evidence type="ECO:0000313" key="2">
    <source>
        <dbReference type="EMBL" id="MST57840.1"/>
    </source>
</evidence>
<dbReference type="AlphaFoldDB" id="A0A6L5YIT1"/>
<organism evidence="2 3">
    <name type="scientific">Waltera intestinalis</name>
    <dbReference type="NCBI Taxonomy" id="2606635"/>
    <lineage>
        <taxon>Bacteria</taxon>
        <taxon>Bacillati</taxon>
        <taxon>Bacillota</taxon>
        <taxon>Clostridia</taxon>
        <taxon>Lachnospirales</taxon>
        <taxon>Lachnospiraceae</taxon>
        <taxon>Waltera</taxon>
    </lineage>
</organism>
<feature type="transmembrane region" description="Helical" evidence="1">
    <location>
        <begin position="338"/>
        <end position="363"/>
    </location>
</feature>
<proteinExistence type="predicted"/>
<feature type="transmembrane region" description="Helical" evidence="1">
    <location>
        <begin position="108"/>
        <end position="132"/>
    </location>
</feature>
<gene>
    <name evidence="2" type="ORF">FYJ59_06220</name>
</gene>
<feature type="transmembrane region" description="Helical" evidence="1">
    <location>
        <begin position="375"/>
        <end position="392"/>
    </location>
</feature>
<sequence length="450" mass="49086">MMIFQIAAGLVGAVLCAALGYFVLEKAFRIPYGSMILWILCPALILRCMQSVLLGIFQSEGSEMPSAVSGILRQVFYFGLGLLFLGIFRTYGEKVSLLLKKDDFTAMYGAMGVALGIVISEVLVLIFVFVIYQGSASGRRESEIGMKGTDTFFSQVRVLLFSMGGDIISDLLLYLPLWTGLVLFEKNASDIYAAADSYGVFIGRYLDTMLLVVVLLCMGILPGVAKAGAHIRKKEERYAQNAIQSGIQGVFLHGMFFTVWLAVLAIPLAQTIDNSVGILLGEMFTTGSSVVLWALLLFYCSQILKLSGKNHLVLLGYGVMDLVFVITSTILFRMENAGILSIILGSVIGMAAGAVCLCVILCLQRKTRPDALRGLAIPAGCCCACGLLAFGLEKLLFPHVGAVVTVISELIITLLLYWFLLLLLRCLRGQDFQYIPGGRLMRMLGKMFRL</sequence>
<feature type="transmembrane region" description="Helical" evidence="1">
    <location>
        <begin position="312"/>
        <end position="332"/>
    </location>
</feature>
<evidence type="ECO:0000256" key="1">
    <source>
        <dbReference type="SAM" id="Phobius"/>
    </source>
</evidence>
<name>A0A6L5YIT1_9FIRM</name>
<feature type="transmembrane region" description="Helical" evidence="1">
    <location>
        <begin position="152"/>
        <end position="175"/>
    </location>
</feature>
<feature type="transmembrane region" description="Helical" evidence="1">
    <location>
        <begin position="209"/>
        <end position="229"/>
    </location>
</feature>
<keyword evidence="3" id="KW-1185">Reference proteome</keyword>
<keyword evidence="1" id="KW-1133">Transmembrane helix</keyword>
<reference evidence="2 3" key="1">
    <citation type="submission" date="2019-08" db="EMBL/GenBank/DDBJ databases">
        <title>In-depth cultivation of the pig gut microbiome towards novel bacterial diversity and tailored functional studies.</title>
        <authorList>
            <person name="Wylensek D."/>
            <person name="Hitch T.C.A."/>
            <person name="Clavel T."/>
        </authorList>
    </citation>
    <scope>NUCLEOTIDE SEQUENCE [LARGE SCALE GENOMIC DNA]</scope>
    <source>
        <strain evidence="2 3">WCA3-601-WT-6H</strain>
    </source>
</reference>
<accession>A0A6L5YIT1</accession>
<feature type="transmembrane region" description="Helical" evidence="1">
    <location>
        <begin position="250"/>
        <end position="270"/>
    </location>
</feature>
<evidence type="ECO:0000313" key="3">
    <source>
        <dbReference type="Proteomes" id="UP000476055"/>
    </source>
</evidence>
<feature type="transmembrane region" description="Helical" evidence="1">
    <location>
        <begin position="276"/>
        <end position="300"/>
    </location>
</feature>